<proteinExistence type="inferred from homology"/>
<dbReference type="InterPro" id="IPR036291">
    <property type="entry name" value="NAD(P)-bd_dom_sf"/>
</dbReference>
<comment type="caution">
    <text evidence="14">The sequence shown here is derived from an EMBL/GenBank/DDBJ whole genome shotgun (WGS) entry which is preliminary data.</text>
</comment>
<evidence type="ECO:0000256" key="6">
    <source>
        <dbReference type="ARBA" id="ARBA00023002"/>
    </source>
</evidence>
<name>A0A4Y9ZGN6_9AGAM</name>
<keyword evidence="15" id="KW-1185">Reference proteome</keyword>
<evidence type="ECO:0000256" key="3">
    <source>
        <dbReference type="ARBA" id="ARBA00022692"/>
    </source>
</evidence>
<evidence type="ECO:0000256" key="4">
    <source>
        <dbReference type="ARBA" id="ARBA00022857"/>
    </source>
</evidence>
<protein>
    <recommendedName>
        <fullName evidence="10">Short-chain dehydrogenase/reductase 3</fullName>
    </recommendedName>
    <alternativeName>
        <fullName evidence="11">Retinal short-chain dehydrogenase/reductase 1</fullName>
    </alternativeName>
</protein>
<comment type="subcellular location">
    <subcellularLocation>
        <location evidence="1">Membrane</location>
        <topology evidence="1">Multi-pass membrane protein</topology>
    </subcellularLocation>
</comment>
<dbReference type="PRINTS" id="PR00080">
    <property type="entry name" value="SDRFAMILY"/>
</dbReference>
<dbReference type="PANTHER" id="PTHR24322">
    <property type="entry name" value="PKSB"/>
    <property type="match status" value="1"/>
</dbReference>
<dbReference type="SUPFAM" id="SSF51735">
    <property type="entry name" value="NAD(P)-binding Rossmann-fold domains"/>
    <property type="match status" value="1"/>
</dbReference>
<sequence length="374" mass="41891">MENESPVDSSHVFDSFDIDLVVKVLAHTLFGPFFVFFVPVFFIFQGAKLHDPQVVTAIVYWIFICCFWFVKWYSRLYRNQGSLLFGPPPLDWGEQIVLITGGASGIGELVANTLAVRSVTVVVLDIKPIVTENYNITYYQCDVSKWEEVEAVSKKAIEEIGHPTVLINNAGVVQGKRILDLSKEDLLQTFGVNTLAHYWTLKAFLPNMIANKTGHIVTVGSISGLIGIARMMDYTASKAALVSLHESLRYELDKCYDAPGVRTTLLLPGHILTPLFSTVRLPSSWLYKFFVPSVAPVDVAKKVIAALDEQHSQTIYLPFYANFVPYLKIVPSFIRDFAQWLSYADHGMEEFVKVSGRRPDEGALPEASQRSKAD</sequence>
<dbReference type="GO" id="GO:0016020">
    <property type="term" value="C:membrane"/>
    <property type="evidence" value="ECO:0007669"/>
    <property type="project" value="UniProtKB-SubCell"/>
</dbReference>
<evidence type="ECO:0000256" key="1">
    <source>
        <dbReference type="ARBA" id="ARBA00004141"/>
    </source>
</evidence>
<organism evidence="14 15">
    <name type="scientific">Dentipellis fragilis</name>
    <dbReference type="NCBI Taxonomy" id="205917"/>
    <lineage>
        <taxon>Eukaryota</taxon>
        <taxon>Fungi</taxon>
        <taxon>Dikarya</taxon>
        <taxon>Basidiomycota</taxon>
        <taxon>Agaricomycotina</taxon>
        <taxon>Agaricomycetes</taxon>
        <taxon>Russulales</taxon>
        <taxon>Hericiaceae</taxon>
        <taxon>Dentipellis</taxon>
    </lineage>
</organism>
<evidence type="ECO:0000256" key="5">
    <source>
        <dbReference type="ARBA" id="ARBA00022989"/>
    </source>
</evidence>
<dbReference type="Pfam" id="PF00106">
    <property type="entry name" value="adh_short"/>
    <property type="match status" value="1"/>
</dbReference>
<evidence type="ECO:0000256" key="11">
    <source>
        <dbReference type="ARBA" id="ARBA00082544"/>
    </source>
</evidence>
<accession>A0A4Y9ZGN6</accession>
<comment type="function">
    <text evidence="9">Catalyzes the reduction of all-trans-retinal to all-trans-retinol in the presence of NADPH.</text>
</comment>
<dbReference type="FunFam" id="3.40.50.720:FF:000131">
    <property type="entry name" value="Short-chain dehydrogenase/reductase 3"/>
    <property type="match status" value="1"/>
</dbReference>
<gene>
    <name evidence="14" type="ORF">EVG20_g39</name>
</gene>
<evidence type="ECO:0000313" key="15">
    <source>
        <dbReference type="Proteomes" id="UP000298327"/>
    </source>
</evidence>
<dbReference type="EMBL" id="SEOQ01000001">
    <property type="protein sequence ID" value="TFY72993.1"/>
    <property type="molecule type" value="Genomic_DNA"/>
</dbReference>
<reference evidence="14 15" key="1">
    <citation type="submission" date="2019-02" db="EMBL/GenBank/DDBJ databases">
        <title>Genome sequencing of the rare red list fungi Dentipellis fragilis.</title>
        <authorList>
            <person name="Buettner E."/>
            <person name="Kellner H."/>
        </authorList>
    </citation>
    <scope>NUCLEOTIDE SEQUENCE [LARGE SCALE GENOMIC DNA]</scope>
    <source>
        <strain evidence="14 15">DSM 105465</strain>
    </source>
</reference>
<feature type="transmembrane region" description="Helical" evidence="13">
    <location>
        <begin position="54"/>
        <end position="73"/>
    </location>
</feature>
<dbReference type="AlphaFoldDB" id="A0A4Y9ZGN6"/>
<evidence type="ECO:0000256" key="12">
    <source>
        <dbReference type="RuleBase" id="RU000363"/>
    </source>
</evidence>
<dbReference type="PROSITE" id="PS00061">
    <property type="entry name" value="ADH_SHORT"/>
    <property type="match status" value="1"/>
</dbReference>
<dbReference type="CDD" id="cd05339">
    <property type="entry name" value="17beta-HSDXI-like_SDR_c"/>
    <property type="match status" value="1"/>
</dbReference>
<keyword evidence="5 13" id="KW-1133">Transmembrane helix</keyword>
<dbReference type="PRINTS" id="PR00081">
    <property type="entry name" value="GDHRDH"/>
</dbReference>
<evidence type="ECO:0000256" key="2">
    <source>
        <dbReference type="ARBA" id="ARBA00006484"/>
    </source>
</evidence>
<dbReference type="Gene3D" id="3.40.50.720">
    <property type="entry name" value="NAD(P)-binding Rossmann-like Domain"/>
    <property type="match status" value="1"/>
</dbReference>
<evidence type="ECO:0000313" key="14">
    <source>
        <dbReference type="EMBL" id="TFY72993.1"/>
    </source>
</evidence>
<dbReference type="OrthoDB" id="10253736at2759"/>
<dbReference type="STRING" id="205917.A0A4Y9ZGN6"/>
<evidence type="ECO:0000256" key="8">
    <source>
        <dbReference type="ARBA" id="ARBA00023136"/>
    </source>
</evidence>
<feature type="transmembrane region" description="Helical" evidence="13">
    <location>
        <begin position="20"/>
        <end position="42"/>
    </location>
</feature>
<evidence type="ECO:0000256" key="10">
    <source>
        <dbReference type="ARBA" id="ARBA00068717"/>
    </source>
</evidence>
<keyword evidence="8 13" id="KW-0472">Membrane</keyword>
<dbReference type="GO" id="GO:0052650">
    <property type="term" value="F:all-trans-retinol dehydrogenase (NADP+) activity"/>
    <property type="evidence" value="ECO:0007669"/>
    <property type="project" value="UniProtKB-ARBA"/>
</dbReference>
<keyword evidence="7" id="KW-0443">Lipid metabolism</keyword>
<keyword evidence="4" id="KW-0521">NADP</keyword>
<keyword evidence="6" id="KW-0560">Oxidoreductase</keyword>
<dbReference type="InterPro" id="IPR020904">
    <property type="entry name" value="Sc_DH/Rdtase_CS"/>
</dbReference>
<dbReference type="InterPro" id="IPR002347">
    <property type="entry name" value="SDR_fam"/>
</dbReference>
<evidence type="ECO:0000256" key="7">
    <source>
        <dbReference type="ARBA" id="ARBA00023098"/>
    </source>
</evidence>
<evidence type="ECO:0000256" key="13">
    <source>
        <dbReference type="SAM" id="Phobius"/>
    </source>
</evidence>
<dbReference type="Proteomes" id="UP000298327">
    <property type="component" value="Unassembled WGS sequence"/>
</dbReference>
<comment type="similarity">
    <text evidence="2 12">Belongs to the short-chain dehydrogenases/reductases (SDR) family.</text>
</comment>
<keyword evidence="3 13" id="KW-0812">Transmembrane</keyword>
<evidence type="ECO:0000256" key="9">
    <source>
        <dbReference type="ARBA" id="ARBA00059620"/>
    </source>
</evidence>
<dbReference type="PANTHER" id="PTHR24322:SF736">
    <property type="entry name" value="RETINOL DEHYDROGENASE 10"/>
    <property type="match status" value="1"/>
</dbReference>